<comment type="caution">
    <text evidence="1">The sequence shown here is derived from an EMBL/GenBank/DDBJ whole genome shotgun (WGS) entry which is preliminary data.</text>
</comment>
<gene>
    <name evidence="1" type="ORF">Ctob_015061</name>
</gene>
<dbReference type="Proteomes" id="UP000037460">
    <property type="component" value="Unassembled WGS sequence"/>
</dbReference>
<keyword evidence="2" id="KW-1185">Reference proteome</keyword>
<name>A0A0M0K7A8_9EUKA</name>
<evidence type="ECO:0000313" key="1">
    <source>
        <dbReference type="EMBL" id="KOO34452.1"/>
    </source>
</evidence>
<dbReference type="EMBL" id="JWZX01001216">
    <property type="protein sequence ID" value="KOO34452.1"/>
    <property type="molecule type" value="Genomic_DNA"/>
</dbReference>
<proteinExistence type="predicted"/>
<dbReference type="AlphaFoldDB" id="A0A0M0K7A8"/>
<evidence type="ECO:0000313" key="2">
    <source>
        <dbReference type="Proteomes" id="UP000037460"/>
    </source>
</evidence>
<protein>
    <submittedName>
        <fullName evidence="1">Uncharacterized protein</fullName>
    </submittedName>
</protein>
<accession>A0A0M0K7A8</accession>
<reference evidence="2" key="1">
    <citation type="journal article" date="2015" name="PLoS Genet.">
        <title>Genome Sequence and Transcriptome Analyses of Chrysochromulina tobin: Metabolic Tools for Enhanced Algal Fitness in the Prominent Order Prymnesiales (Haptophyceae).</title>
        <authorList>
            <person name="Hovde B.T."/>
            <person name="Deodato C.R."/>
            <person name="Hunsperger H.M."/>
            <person name="Ryken S.A."/>
            <person name="Yost W."/>
            <person name="Jha R.K."/>
            <person name="Patterson J."/>
            <person name="Monnat R.J. Jr."/>
            <person name="Barlow S.B."/>
            <person name="Starkenburg S.R."/>
            <person name="Cattolico R.A."/>
        </authorList>
    </citation>
    <scope>NUCLEOTIDE SEQUENCE</scope>
    <source>
        <strain evidence="2">CCMP291</strain>
    </source>
</reference>
<dbReference type="OrthoDB" id="10577506at2759"/>
<sequence length="265" mass="28511">MVVTSFSKDGAPIDVYFRAEGFLGRWEWIDEHILDLQTHGVIGFGIPAFVCPRGHAGKILEATGLCAPARTASKEYAIASLKAFTAMEPLLAVPAVWLALGIVPHSGHGSPSDQLAVIGPHAPPDIAMTDVDEREMGHWRRLAKLNSGDGEIPLEPLLQEAIDAAAHRAAATAAGAGTVRPAAPPAMTAQDAEMRVRYTSGTNREGRKRAQVRVHERWVRAVRRGMAAFGQPWTDLRGDRSDYDVLENIPALEAPVLGSDSDSDD</sequence>
<organism evidence="1 2">
    <name type="scientific">Chrysochromulina tobinii</name>
    <dbReference type="NCBI Taxonomy" id="1460289"/>
    <lineage>
        <taxon>Eukaryota</taxon>
        <taxon>Haptista</taxon>
        <taxon>Haptophyta</taxon>
        <taxon>Prymnesiophyceae</taxon>
        <taxon>Prymnesiales</taxon>
        <taxon>Chrysochromulinaceae</taxon>
        <taxon>Chrysochromulina</taxon>
    </lineage>
</organism>